<dbReference type="InterPro" id="IPR036396">
    <property type="entry name" value="Cyt_P450_sf"/>
</dbReference>
<reference evidence="2 3" key="1">
    <citation type="submission" date="2021-03" db="EMBL/GenBank/DDBJ databases">
        <title>Genomic Encyclopedia of Type Strains, Phase IV (KMG-IV): sequencing the most valuable type-strain genomes for metagenomic binning, comparative biology and taxonomic classification.</title>
        <authorList>
            <person name="Goeker M."/>
        </authorList>
    </citation>
    <scope>NUCLEOTIDE SEQUENCE [LARGE SCALE GENOMIC DNA]</scope>
    <source>
        <strain evidence="2 3">DSM 40526</strain>
    </source>
</reference>
<keyword evidence="3" id="KW-1185">Reference proteome</keyword>
<gene>
    <name evidence="2" type="ORF">J2Z77_001074</name>
</gene>
<organism evidence="2 3">
    <name type="scientific">Streptomyces avidinii</name>
    <dbReference type="NCBI Taxonomy" id="1895"/>
    <lineage>
        <taxon>Bacteria</taxon>
        <taxon>Bacillati</taxon>
        <taxon>Actinomycetota</taxon>
        <taxon>Actinomycetes</taxon>
        <taxon>Kitasatosporales</taxon>
        <taxon>Streptomycetaceae</taxon>
        <taxon>Streptomyces</taxon>
    </lineage>
</organism>
<accession>A0ABS4KZ27</accession>
<comment type="caution">
    <text evidence="2">The sequence shown here is derived from an EMBL/GenBank/DDBJ whole genome shotgun (WGS) entry which is preliminary data.</text>
</comment>
<protein>
    <submittedName>
        <fullName evidence="2">Cytochrome P450</fullName>
    </submittedName>
</protein>
<evidence type="ECO:0000313" key="2">
    <source>
        <dbReference type="EMBL" id="MBP2035287.1"/>
    </source>
</evidence>
<dbReference type="SUPFAM" id="SSF48264">
    <property type="entry name" value="Cytochrome P450"/>
    <property type="match status" value="1"/>
</dbReference>
<sequence length="106" mass="11394">MGSLLHDPRISSDPRNLTLSSSDDPLGQDEGDGSALPPVFIRLDPPDHDRLRRITNRPFGPPHSPHRVHDMRGELDGIVTGLIDGIAAGTPWNGSTWSTSSPTPSP</sequence>
<proteinExistence type="predicted"/>
<evidence type="ECO:0000313" key="3">
    <source>
        <dbReference type="Proteomes" id="UP001519310"/>
    </source>
</evidence>
<feature type="region of interest" description="Disordered" evidence="1">
    <location>
        <begin position="1"/>
        <end position="70"/>
    </location>
</feature>
<feature type="compositionally biased region" description="Basic and acidic residues" evidence="1">
    <location>
        <begin position="1"/>
        <end position="12"/>
    </location>
</feature>
<evidence type="ECO:0000256" key="1">
    <source>
        <dbReference type="SAM" id="MobiDB-lite"/>
    </source>
</evidence>
<dbReference type="EMBL" id="JAGGLQ010000002">
    <property type="protein sequence ID" value="MBP2035287.1"/>
    <property type="molecule type" value="Genomic_DNA"/>
</dbReference>
<feature type="compositionally biased region" description="Polar residues" evidence="1">
    <location>
        <begin position="13"/>
        <end position="23"/>
    </location>
</feature>
<dbReference type="Gene3D" id="1.10.630.10">
    <property type="entry name" value="Cytochrome P450"/>
    <property type="match status" value="1"/>
</dbReference>
<name>A0ABS4KZ27_STRAV</name>
<dbReference type="Proteomes" id="UP001519310">
    <property type="component" value="Unassembled WGS sequence"/>
</dbReference>